<dbReference type="InterPro" id="IPR016186">
    <property type="entry name" value="C-type_lectin-like/link_sf"/>
</dbReference>
<dbReference type="GO" id="GO:0006955">
    <property type="term" value="P:immune response"/>
    <property type="evidence" value="ECO:0007669"/>
    <property type="project" value="TreeGrafter"/>
</dbReference>
<organism evidence="6 7">
    <name type="scientific">Elysia marginata</name>
    <dbReference type="NCBI Taxonomy" id="1093978"/>
    <lineage>
        <taxon>Eukaryota</taxon>
        <taxon>Metazoa</taxon>
        <taxon>Spiralia</taxon>
        <taxon>Lophotrochozoa</taxon>
        <taxon>Mollusca</taxon>
        <taxon>Gastropoda</taxon>
        <taxon>Heterobranchia</taxon>
        <taxon>Euthyneura</taxon>
        <taxon>Panpulmonata</taxon>
        <taxon>Sacoglossa</taxon>
        <taxon>Placobranchoidea</taxon>
        <taxon>Plakobranchidae</taxon>
        <taxon>Elysia</taxon>
    </lineage>
</organism>
<feature type="domain" description="Ig-like" evidence="5">
    <location>
        <begin position="688"/>
        <end position="774"/>
    </location>
</feature>
<dbReference type="GO" id="GO:0004888">
    <property type="term" value="F:transmembrane signaling receptor activity"/>
    <property type="evidence" value="ECO:0007669"/>
    <property type="project" value="TreeGrafter"/>
</dbReference>
<feature type="transmembrane region" description="Helical" evidence="3">
    <location>
        <begin position="836"/>
        <end position="858"/>
    </location>
</feature>
<evidence type="ECO:0008006" key="8">
    <source>
        <dbReference type="Google" id="ProtNLM"/>
    </source>
</evidence>
<dbReference type="EMBL" id="BMAT01010505">
    <property type="protein sequence ID" value="GFS27371.1"/>
    <property type="molecule type" value="Genomic_DNA"/>
</dbReference>
<dbReference type="SUPFAM" id="SSF48726">
    <property type="entry name" value="Immunoglobulin"/>
    <property type="match status" value="2"/>
</dbReference>
<dbReference type="CDD" id="cd00037">
    <property type="entry name" value="CLECT"/>
    <property type="match status" value="1"/>
</dbReference>
<feature type="domain" description="C-type lectin" evidence="4">
    <location>
        <begin position="34"/>
        <end position="173"/>
    </location>
</feature>
<dbReference type="InterPro" id="IPR050488">
    <property type="entry name" value="Ig_Fc_receptor"/>
</dbReference>
<accession>A0AAV4K191</accession>
<dbReference type="GO" id="GO:0009897">
    <property type="term" value="C:external side of plasma membrane"/>
    <property type="evidence" value="ECO:0007669"/>
    <property type="project" value="TreeGrafter"/>
</dbReference>
<dbReference type="InterPro" id="IPR001304">
    <property type="entry name" value="C-type_lectin-like"/>
</dbReference>
<dbReference type="PANTHER" id="PTHR11481">
    <property type="entry name" value="IMMUNOGLOBULIN FC RECEPTOR"/>
    <property type="match status" value="1"/>
</dbReference>
<dbReference type="InterPro" id="IPR013783">
    <property type="entry name" value="Ig-like_fold"/>
</dbReference>
<name>A0AAV4K191_9GAST</name>
<dbReference type="Gene3D" id="2.60.40.10">
    <property type="entry name" value="Immunoglobulins"/>
    <property type="match status" value="3"/>
</dbReference>
<dbReference type="SMART" id="SM00409">
    <property type="entry name" value="IG"/>
    <property type="match status" value="6"/>
</dbReference>
<keyword evidence="7" id="KW-1185">Reference proteome</keyword>
<dbReference type="AlphaFoldDB" id="A0AAV4K191"/>
<protein>
    <recommendedName>
        <fullName evidence="8">Ig-like domain-containing protein</fullName>
    </recommendedName>
</protein>
<feature type="domain" description="Ig-like" evidence="5">
    <location>
        <begin position="497"/>
        <end position="585"/>
    </location>
</feature>
<feature type="domain" description="Ig-like" evidence="5">
    <location>
        <begin position="217"/>
        <end position="307"/>
    </location>
</feature>
<keyword evidence="1" id="KW-0732">Signal</keyword>
<dbReference type="PANTHER" id="PTHR11481:SF60">
    <property type="entry name" value="IG-LIKE DOMAIN-CONTAINING PROTEIN"/>
    <property type="match status" value="1"/>
</dbReference>
<sequence length="897" mass="99241">MDCSKTRMIIIIYTCMIVAIGQVVLGAPERVITSEARTYIVSDTKVPFASIASRCSSLAGRPTTIASNQEYQELIEALAREDPQFLSSLWFPLTKDSSTGEWGWADEASNSALWFNNSVPFVQEPNNKGDDCDSLDICICASLTYEETMVELTADTHKLFDTCCTDSHRFLCEDLNECACSTSDATCMAVVADCQEPTPQCLDLIGGYRCIDLLPSPELTFGTSSPTTLSVGSQVILNCSVILDHIPYIDDIPKDTQWTLEYTKNGKGVMNTSLDSPLYINSVNSLTEGSYECLYKVGSVRSTNSVAMDVTLRPLTTPTVTAPAADFSIGETVDLTCFTTSPGEKLFEWTLPFGDTYQTSQETYSFQMTGWPDLGFYTCRVIIPALALNSQSSDPFVIGLKLVTPVIVNMKETSSFALNDTLKLQCNTTDSITLSWIHYNWQKDGETIAIIFGIPELSSQVSDALFEGVYTCFTTQGAMQSQKSNEITLKYKWSSVPQLQVNTTLLSPGVTVEFKCSSEEPGNVTLQIFKNGQVSQTDTVRCSSDKTFLHQECWHFAAAGQDTEGTYFCRANIGGSLSSLSNFVSLTLENIETPTLSAETSSEIANHFSLSCSIGTNGTAAESYNDLIYIFQIETANGTTRIVAESTDPTINITLTTFQDEGDYWCNGKRDWLKSNESNLLHLALTKYEVAIETSALLIPKGQQVTITCSPLWDEPVPRTLRLCKDTNQIMLVELVETSVVIGNFRETDEGAYSCQIYSTMKGQWFASNSTTLTLLSLYQICTCPCTNTTVEVEVTQEVIDQSTSQIERELVTPKNLSMRERKKTCATDYRASSTVYGGASIILLIGVVTFVIFLDGVNLYKLGKPRRHNVDSEHQNLENFRDKAQNKRPEERYRTM</sequence>
<proteinExistence type="predicted"/>
<feature type="domain" description="Ig-like" evidence="5">
    <location>
        <begin position="405"/>
        <end position="488"/>
    </location>
</feature>
<dbReference type="InterPro" id="IPR036179">
    <property type="entry name" value="Ig-like_dom_sf"/>
</dbReference>
<keyword evidence="3" id="KW-0812">Transmembrane</keyword>
<evidence type="ECO:0000259" key="4">
    <source>
        <dbReference type="PROSITE" id="PS50041"/>
    </source>
</evidence>
<dbReference type="Gene3D" id="3.10.100.10">
    <property type="entry name" value="Mannose-Binding Protein A, subunit A"/>
    <property type="match status" value="1"/>
</dbReference>
<evidence type="ECO:0000256" key="2">
    <source>
        <dbReference type="ARBA" id="ARBA00023157"/>
    </source>
</evidence>
<dbReference type="PROSITE" id="PS50041">
    <property type="entry name" value="C_TYPE_LECTIN_2"/>
    <property type="match status" value="1"/>
</dbReference>
<dbReference type="Proteomes" id="UP000762676">
    <property type="component" value="Unassembled WGS sequence"/>
</dbReference>
<evidence type="ECO:0000313" key="6">
    <source>
        <dbReference type="EMBL" id="GFS27371.1"/>
    </source>
</evidence>
<evidence type="ECO:0000259" key="5">
    <source>
        <dbReference type="PROSITE" id="PS50835"/>
    </source>
</evidence>
<keyword evidence="3" id="KW-0472">Membrane</keyword>
<feature type="domain" description="Ig-like" evidence="5">
    <location>
        <begin position="314"/>
        <end position="381"/>
    </location>
</feature>
<dbReference type="InterPro" id="IPR007110">
    <property type="entry name" value="Ig-like_dom"/>
</dbReference>
<gene>
    <name evidence="6" type="ORF">ElyMa_005262600</name>
</gene>
<dbReference type="InterPro" id="IPR003599">
    <property type="entry name" value="Ig_sub"/>
</dbReference>
<dbReference type="PROSITE" id="PS50835">
    <property type="entry name" value="IG_LIKE"/>
    <property type="match status" value="5"/>
</dbReference>
<dbReference type="SUPFAM" id="SSF56436">
    <property type="entry name" value="C-type lectin-like"/>
    <property type="match status" value="1"/>
</dbReference>
<dbReference type="GO" id="GO:0007166">
    <property type="term" value="P:cell surface receptor signaling pathway"/>
    <property type="evidence" value="ECO:0007669"/>
    <property type="project" value="TreeGrafter"/>
</dbReference>
<dbReference type="InterPro" id="IPR016187">
    <property type="entry name" value="CTDL_fold"/>
</dbReference>
<comment type="caution">
    <text evidence="6">The sequence shown here is derived from an EMBL/GenBank/DDBJ whole genome shotgun (WGS) entry which is preliminary data.</text>
</comment>
<evidence type="ECO:0000256" key="1">
    <source>
        <dbReference type="ARBA" id="ARBA00022729"/>
    </source>
</evidence>
<keyword evidence="2" id="KW-1015">Disulfide bond</keyword>
<keyword evidence="3" id="KW-1133">Transmembrane helix</keyword>
<evidence type="ECO:0000256" key="3">
    <source>
        <dbReference type="SAM" id="Phobius"/>
    </source>
</evidence>
<reference evidence="6 7" key="1">
    <citation type="journal article" date="2021" name="Elife">
        <title>Chloroplast acquisition without the gene transfer in kleptoplastic sea slugs, Plakobranchus ocellatus.</title>
        <authorList>
            <person name="Maeda T."/>
            <person name="Takahashi S."/>
            <person name="Yoshida T."/>
            <person name="Shimamura S."/>
            <person name="Takaki Y."/>
            <person name="Nagai Y."/>
            <person name="Toyoda A."/>
            <person name="Suzuki Y."/>
            <person name="Arimoto A."/>
            <person name="Ishii H."/>
            <person name="Satoh N."/>
            <person name="Nishiyama T."/>
            <person name="Hasebe M."/>
            <person name="Maruyama T."/>
            <person name="Minagawa J."/>
            <person name="Obokata J."/>
            <person name="Shigenobu S."/>
        </authorList>
    </citation>
    <scope>NUCLEOTIDE SEQUENCE [LARGE SCALE GENOMIC DNA]</scope>
</reference>
<evidence type="ECO:0000313" key="7">
    <source>
        <dbReference type="Proteomes" id="UP000762676"/>
    </source>
</evidence>